<organism evidence="2 3">
    <name type="scientific">Cricetulus griseus</name>
    <name type="common">Chinese hamster</name>
    <name type="synonym">Cricetulus barabensis griseus</name>
    <dbReference type="NCBI Taxonomy" id="10029"/>
    <lineage>
        <taxon>Eukaryota</taxon>
        <taxon>Metazoa</taxon>
        <taxon>Chordata</taxon>
        <taxon>Craniata</taxon>
        <taxon>Vertebrata</taxon>
        <taxon>Euteleostomi</taxon>
        <taxon>Mammalia</taxon>
        <taxon>Eutheria</taxon>
        <taxon>Euarchontoglires</taxon>
        <taxon>Glires</taxon>
        <taxon>Rodentia</taxon>
        <taxon>Myomorpha</taxon>
        <taxon>Muroidea</taxon>
        <taxon>Cricetidae</taxon>
        <taxon>Cricetinae</taxon>
        <taxon>Cricetulus</taxon>
    </lineage>
</organism>
<proteinExistence type="predicted"/>
<evidence type="ECO:0000313" key="2">
    <source>
        <dbReference type="EMBL" id="ERE79027.1"/>
    </source>
</evidence>
<accession>A0A061ICC7</accession>
<protein>
    <submittedName>
        <fullName evidence="2">Uncharacterized protein</fullName>
    </submittedName>
</protein>
<gene>
    <name evidence="2" type="ORF">H671_3g9915</name>
</gene>
<feature type="compositionally biased region" description="Polar residues" evidence="1">
    <location>
        <begin position="1"/>
        <end position="20"/>
    </location>
</feature>
<dbReference type="Proteomes" id="UP000030759">
    <property type="component" value="Unassembled WGS sequence"/>
</dbReference>
<reference evidence="3" key="1">
    <citation type="journal article" date="2013" name="Nat. Biotechnol.">
        <title>Chinese hamster genome sequenced from sorted chromosomes.</title>
        <authorList>
            <person name="Brinkrolf K."/>
            <person name="Rupp O."/>
            <person name="Laux H."/>
            <person name="Kollin F."/>
            <person name="Ernst W."/>
            <person name="Linke B."/>
            <person name="Kofler R."/>
            <person name="Romand S."/>
            <person name="Hesse F."/>
            <person name="Budach W.E."/>
            <person name="Galosy S."/>
            <person name="Muller D."/>
            <person name="Noll T."/>
            <person name="Wienberg J."/>
            <person name="Jostock T."/>
            <person name="Leonard M."/>
            <person name="Grillari J."/>
            <person name="Tauch A."/>
            <person name="Goesmann A."/>
            <person name="Helk B."/>
            <person name="Mott J.E."/>
            <person name="Puhler A."/>
            <person name="Borth N."/>
        </authorList>
    </citation>
    <scope>NUCLEOTIDE SEQUENCE [LARGE SCALE GENOMIC DNA]</scope>
    <source>
        <strain evidence="3">17A/GY</strain>
    </source>
</reference>
<name>A0A061ICC7_CRIGR</name>
<feature type="region of interest" description="Disordered" evidence="1">
    <location>
        <begin position="1"/>
        <end position="22"/>
    </location>
</feature>
<evidence type="ECO:0000313" key="3">
    <source>
        <dbReference type="Proteomes" id="UP000030759"/>
    </source>
</evidence>
<evidence type="ECO:0000256" key="1">
    <source>
        <dbReference type="SAM" id="MobiDB-lite"/>
    </source>
</evidence>
<sequence>MAWTSMSATPSNTRKLPSSKSCHRDSLSQLQLGLKAGMSASGSHDALTLFLSSEKLLAAPGKALPPCSFAAGLVDTVRSISTNVRRNLAFHTLSQEALLKEFSTIS</sequence>
<dbReference type="AlphaFoldDB" id="A0A061ICC7"/>
<dbReference type="EMBL" id="KE672744">
    <property type="protein sequence ID" value="ERE79027.1"/>
    <property type="molecule type" value="Genomic_DNA"/>
</dbReference>